<evidence type="ECO:0000256" key="7">
    <source>
        <dbReference type="SAM" id="SignalP"/>
    </source>
</evidence>
<evidence type="ECO:0000256" key="2">
    <source>
        <dbReference type="ARBA" id="ARBA00008610"/>
    </source>
</evidence>
<comment type="caution">
    <text evidence="9">The sequence shown here is derived from an EMBL/GenBank/DDBJ whole genome shotgun (WGS) entry which is preliminary data.</text>
</comment>
<name>A0A2M8QDR5_9CHLR</name>
<dbReference type="PROSITE" id="PS51257">
    <property type="entry name" value="PROKAR_LIPOPROTEIN"/>
    <property type="match status" value="1"/>
</dbReference>
<sequence>MSKGEKTVNKRTSAIFGFTLAASLILAACAPAAPTAPAGPAATQAPASAAPAAGAKKRVKLVLNGTLGDKSFFDSAQRGMEMIKKELGYEVRTIELGYDRNKWEPGLEDAAAADDYDILVAGTFDMSSYISRIAPQHPDKKFWMFDAGPDYEGKEGGCSNKCENVYTVLFRQNEGSYLLGVLVGELIKAGALPGAEGRNKVGIVGGLDIPVINDFIVGFKQGFAESGLNPEEHVLVQYVGGDSPFNNPAKGKEIASAMYDQGAAIVWGVAGNSGNGVFEAAVEKKLYALGVDSDQYQTIADPAQKATIITSMLKNVDQGLLRAAKLDAEGKLVYGAPESIGVAADAVGVADNENYQKFVPQDIQAKVKAAYEKVAKGEVKVDSAFK</sequence>
<evidence type="ECO:0000256" key="1">
    <source>
        <dbReference type="ARBA" id="ARBA00004193"/>
    </source>
</evidence>
<dbReference type="PANTHER" id="PTHR34296">
    <property type="entry name" value="TRANSCRIPTIONAL ACTIVATOR PROTEIN MED"/>
    <property type="match status" value="1"/>
</dbReference>
<dbReference type="PANTHER" id="PTHR34296:SF2">
    <property type="entry name" value="ABC TRANSPORTER GUANOSINE-BINDING PROTEIN NUPN"/>
    <property type="match status" value="1"/>
</dbReference>
<feature type="domain" description="ABC transporter substrate-binding protein PnrA-like" evidence="8">
    <location>
        <begin position="56"/>
        <end position="368"/>
    </location>
</feature>
<dbReference type="GO" id="GO:0005886">
    <property type="term" value="C:plasma membrane"/>
    <property type="evidence" value="ECO:0007669"/>
    <property type="project" value="UniProtKB-SubCell"/>
</dbReference>
<dbReference type="InterPro" id="IPR028082">
    <property type="entry name" value="Peripla_BP_I"/>
</dbReference>
<keyword evidence="4 7" id="KW-0732">Signal</keyword>
<dbReference type="InterPro" id="IPR050957">
    <property type="entry name" value="BMP_lipoprotein"/>
</dbReference>
<evidence type="ECO:0000256" key="3">
    <source>
        <dbReference type="ARBA" id="ARBA00022475"/>
    </source>
</evidence>
<keyword evidence="3" id="KW-1003">Cell membrane</keyword>
<keyword evidence="5" id="KW-0472">Membrane</keyword>
<accession>A0A2M8QDR5</accession>
<dbReference type="EMBL" id="PGTN01000031">
    <property type="protein sequence ID" value="PJF47892.1"/>
    <property type="molecule type" value="Genomic_DNA"/>
</dbReference>
<evidence type="ECO:0000259" key="8">
    <source>
        <dbReference type="Pfam" id="PF02608"/>
    </source>
</evidence>
<keyword evidence="6" id="KW-0449">Lipoprotein</keyword>
<organism evidence="9 10">
    <name type="scientific">Candidatus Thermofonsia Clade 3 bacterium</name>
    <dbReference type="NCBI Taxonomy" id="2364212"/>
    <lineage>
        <taxon>Bacteria</taxon>
        <taxon>Bacillati</taxon>
        <taxon>Chloroflexota</taxon>
        <taxon>Candidatus Thermofontia</taxon>
        <taxon>Candidatus Thermofonsia Clade 3</taxon>
    </lineage>
</organism>
<protein>
    <submittedName>
        <fullName evidence="9">BMP family ABC transporter substrate-binding protein</fullName>
    </submittedName>
</protein>
<dbReference type="Pfam" id="PF02608">
    <property type="entry name" value="Bmp"/>
    <property type="match status" value="1"/>
</dbReference>
<comment type="similarity">
    <text evidence="2">Belongs to the BMP lipoprotein family.</text>
</comment>
<evidence type="ECO:0000313" key="9">
    <source>
        <dbReference type="EMBL" id="PJF47892.1"/>
    </source>
</evidence>
<evidence type="ECO:0000256" key="5">
    <source>
        <dbReference type="ARBA" id="ARBA00023136"/>
    </source>
</evidence>
<evidence type="ECO:0000256" key="6">
    <source>
        <dbReference type="ARBA" id="ARBA00023288"/>
    </source>
</evidence>
<comment type="subcellular location">
    <subcellularLocation>
        <location evidence="1">Cell membrane</location>
        <topology evidence="1">Lipid-anchor</topology>
    </subcellularLocation>
</comment>
<feature type="chain" id="PRO_5014915654" evidence="7">
    <location>
        <begin position="33"/>
        <end position="386"/>
    </location>
</feature>
<reference evidence="9 10" key="1">
    <citation type="submission" date="2017-11" db="EMBL/GenBank/DDBJ databases">
        <title>Evolution of Phototrophy in the Chloroflexi Phylum Driven by Horizontal Gene Transfer.</title>
        <authorList>
            <person name="Ward L.M."/>
            <person name="Hemp J."/>
            <person name="Shih P.M."/>
            <person name="Mcglynn S.E."/>
            <person name="Fischer W."/>
        </authorList>
    </citation>
    <scope>NUCLEOTIDE SEQUENCE [LARGE SCALE GENOMIC DNA]</scope>
    <source>
        <strain evidence="9">JP3_7</strain>
    </source>
</reference>
<feature type="signal peptide" evidence="7">
    <location>
        <begin position="1"/>
        <end position="32"/>
    </location>
</feature>
<evidence type="ECO:0000313" key="10">
    <source>
        <dbReference type="Proteomes" id="UP000230790"/>
    </source>
</evidence>
<dbReference type="Gene3D" id="3.40.50.2300">
    <property type="match status" value="2"/>
</dbReference>
<dbReference type="AlphaFoldDB" id="A0A2M8QDR5"/>
<proteinExistence type="inferred from homology"/>
<gene>
    <name evidence="9" type="ORF">CUN48_06255</name>
</gene>
<evidence type="ECO:0000256" key="4">
    <source>
        <dbReference type="ARBA" id="ARBA00022729"/>
    </source>
</evidence>
<dbReference type="SUPFAM" id="SSF53822">
    <property type="entry name" value="Periplasmic binding protein-like I"/>
    <property type="match status" value="1"/>
</dbReference>
<dbReference type="InterPro" id="IPR003760">
    <property type="entry name" value="PnrA-like"/>
</dbReference>
<dbReference type="Proteomes" id="UP000230790">
    <property type="component" value="Unassembled WGS sequence"/>
</dbReference>